<comment type="caution">
    <text evidence="3">The sequence shown here is derived from an EMBL/GenBank/DDBJ whole genome shotgun (WGS) entry which is preliminary data.</text>
</comment>
<dbReference type="Gene3D" id="3.90.550.10">
    <property type="entry name" value="Spore Coat Polysaccharide Biosynthesis Protein SpsA, Chain A"/>
    <property type="match status" value="1"/>
</dbReference>
<protein>
    <submittedName>
        <fullName evidence="3">Chlorobactene glucosyltransferase</fullName>
    </submittedName>
</protein>
<feature type="domain" description="Glycosyltransferase 2-like" evidence="2">
    <location>
        <begin position="58"/>
        <end position="208"/>
    </location>
</feature>
<keyword evidence="3" id="KW-0808">Transferase</keyword>
<evidence type="ECO:0000313" key="4">
    <source>
        <dbReference type="Proteomes" id="UP000324595"/>
    </source>
</evidence>
<gene>
    <name evidence="3" type="ORF">LX73_0802</name>
</gene>
<sequence>MFDLQSYSPTFQKVTFLLYIALGYLVITSVILWLNYRDFSPLYSAEQKYFNDQAPKASICIPARNEANTIELCVQSALNQKYPSFDVYVLDDQSTDGTTQKLRALQSKYPEQLTIISGQPKPADWLGKSWACHQLAEASTGEIIVFIDADTRLAPNTLARTIRTMGRDVVDFVTLWPDQKLGTFWEKTVIPLVYFGLLTLLPNRYVYNIPKWIPSALRKKMAPLFAAACGQFMAFKRHSYRAIGGHESVKNDIIEDVALAKNIKKNGFAMNMYNGADSISCRMYQSSRELWQGFRKNFFAGFGCNIPLFTAMALLHLIVFIIPLVTLPFILIWGSPQVLVLCLIAIFGMLLQRLVVDLWFGWEKRYTLLHSLGVGWFQALGVQVLLDYVNKQPAKWKDREV</sequence>
<dbReference type="CDD" id="cd00761">
    <property type="entry name" value="Glyco_tranf_GTA_type"/>
    <property type="match status" value="1"/>
</dbReference>
<dbReference type="RefSeq" id="WP_170245571.1">
    <property type="nucleotide sequence ID" value="NZ_VNHY01000001.1"/>
</dbReference>
<organism evidence="3 4">
    <name type="scientific">Fodinibius salinus</name>
    <dbReference type="NCBI Taxonomy" id="860790"/>
    <lineage>
        <taxon>Bacteria</taxon>
        <taxon>Pseudomonadati</taxon>
        <taxon>Balneolota</taxon>
        <taxon>Balneolia</taxon>
        <taxon>Balneolales</taxon>
        <taxon>Balneolaceae</taxon>
        <taxon>Fodinibius</taxon>
    </lineage>
</organism>
<dbReference type="AlphaFoldDB" id="A0A5D3YMU1"/>
<accession>A0A5D3YMU1</accession>
<feature type="transmembrane region" description="Helical" evidence="1">
    <location>
        <begin position="16"/>
        <end position="36"/>
    </location>
</feature>
<keyword evidence="1" id="KW-1133">Transmembrane helix</keyword>
<keyword evidence="1" id="KW-0812">Transmembrane</keyword>
<keyword evidence="4" id="KW-1185">Reference proteome</keyword>
<proteinExistence type="predicted"/>
<dbReference type="GO" id="GO:0016740">
    <property type="term" value="F:transferase activity"/>
    <property type="evidence" value="ECO:0007669"/>
    <property type="project" value="UniProtKB-KW"/>
</dbReference>
<name>A0A5D3YMU1_9BACT</name>
<dbReference type="SUPFAM" id="SSF53448">
    <property type="entry name" value="Nucleotide-diphospho-sugar transferases"/>
    <property type="match status" value="1"/>
</dbReference>
<dbReference type="Pfam" id="PF00535">
    <property type="entry name" value="Glycos_transf_2"/>
    <property type="match status" value="1"/>
</dbReference>
<evidence type="ECO:0000313" key="3">
    <source>
        <dbReference type="EMBL" id="TYP95495.1"/>
    </source>
</evidence>
<dbReference type="EMBL" id="VNHY01000001">
    <property type="protein sequence ID" value="TYP95495.1"/>
    <property type="molecule type" value="Genomic_DNA"/>
</dbReference>
<feature type="transmembrane region" description="Helical" evidence="1">
    <location>
        <begin position="298"/>
        <end position="331"/>
    </location>
</feature>
<feature type="transmembrane region" description="Helical" evidence="1">
    <location>
        <begin position="337"/>
        <end position="356"/>
    </location>
</feature>
<dbReference type="Proteomes" id="UP000324595">
    <property type="component" value="Unassembled WGS sequence"/>
</dbReference>
<keyword evidence="1" id="KW-0472">Membrane</keyword>
<evidence type="ECO:0000259" key="2">
    <source>
        <dbReference type="Pfam" id="PF00535"/>
    </source>
</evidence>
<dbReference type="PANTHER" id="PTHR43646">
    <property type="entry name" value="GLYCOSYLTRANSFERASE"/>
    <property type="match status" value="1"/>
</dbReference>
<evidence type="ECO:0000256" key="1">
    <source>
        <dbReference type="SAM" id="Phobius"/>
    </source>
</evidence>
<dbReference type="InterPro" id="IPR029044">
    <property type="entry name" value="Nucleotide-diphossugar_trans"/>
</dbReference>
<dbReference type="PANTHER" id="PTHR43646:SF3">
    <property type="entry name" value="SLR1566 PROTEIN"/>
    <property type="match status" value="1"/>
</dbReference>
<reference evidence="3 4" key="1">
    <citation type="submission" date="2019-07" db="EMBL/GenBank/DDBJ databases">
        <title>Genomic Encyclopedia of Archaeal and Bacterial Type Strains, Phase II (KMG-II): from individual species to whole genera.</title>
        <authorList>
            <person name="Goeker M."/>
        </authorList>
    </citation>
    <scope>NUCLEOTIDE SEQUENCE [LARGE SCALE GENOMIC DNA]</scope>
    <source>
        <strain evidence="3 4">DSM 21935</strain>
    </source>
</reference>
<dbReference type="InterPro" id="IPR001173">
    <property type="entry name" value="Glyco_trans_2-like"/>
</dbReference>